<dbReference type="Pfam" id="PF19300">
    <property type="entry name" value="BPD_transp_1_N"/>
    <property type="match status" value="1"/>
</dbReference>
<dbReference type="Pfam" id="PF00528">
    <property type="entry name" value="BPD_transp_1"/>
    <property type="match status" value="1"/>
</dbReference>
<dbReference type="PANTHER" id="PTHR43163:SF6">
    <property type="entry name" value="DIPEPTIDE TRANSPORT SYSTEM PERMEASE PROTEIN DPPB-RELATED"/>
    <property type="match status" value="1"/>
</dbReference>
<sequence length="369" mass="39004">MSPTTDADRTTPPTPRSAATRGRDAMRAVESETAEPGPTRTSSTGPAVAATLIVVARRVGTALLTVLLASFFVFFAVQALPGDVAQQLLGQDATPDALAALRETLGLDQNVWARYGEWLLGAVRGDFGLSLVSGAPVGPDLLIAFRNSMLIALPAMIVGVTLSLTLGVIAGVRRGRPSDHAISLISLVVMSVPEFMVATILVLLFAIAIPIFPAVVLRGDSATVAELLPSVWLPVIVLTLAMAAYIVRTARSSTIDVMASEFVTTAELKGLSTRQVVWRHAVPSALLPTLNVVALNVAWLLGGVVVVENVFNYPGMGKLMLESVFNRDLPTIQAIAVVSALVYVVCNLAADLIALALDPRLRTRRKARS</sequence>
<evidence type="ECO:0000256" key="3">
    <source>
        <dbReference type="ARBA" id="ARBA00022475"/>
    </source>
</evidence>
<dbReference type="GO" id="GO:0071916">
    <property type="term" value="F:dipeptide transmembrane transporter activity"/>
    <property type="evidence" value="ECO:0007669"/>
    <property type="project" value="TreeGrafter"/>
</dbReference>
<evidence type="ECO:0000256" key="1">
    <source>
        <dbReference type="ARBA" id="ARBA00004651"/>
    </source>
</evidence>
<evidence type="ECO:0000256" key="8">
    <source>
        <dbReference type="SAM" id="MobiDB-lite"/>
    </source>
</evidence>
<name>A0A7W3PIP9_9MICO</name>
<dbReference type="InterPro" id="IPR045621">
    <property type="entry name" value="BPD_transp_1_N"/>
</dbReference>
<reference evidence="10 12" key="1">
    <citation type="submission" date="2019-07" db="EMBL/GenBank/DDBJ databases">
        <title>Whole genome shotgun sequence of Frigoribacterium faeni NBRC 103066.</title>
        <authorList>
            <person name="Hosoyama A."/>
            <person name="Uohara A."/>
            <person name="Ohji S."/>
            <person name="Ichikawa N."/>
        </authorList>
    </citation>
    <scope>NUCLEOTIDE SEQUENCE [LARGE SCALE GENOMIC DNA]</scope>
    <source>
        <strain evidence="10 12">NBRC 103066</strain>
    </source>
</reference>
<dbReference type="Proteomes" id="UP000522688">
    <property type="component" value="Unassembled WGS sequence"/>
</dbReference>
<dbReference type="AlphaFoldDB" id="A0A7W3PIP9"/>
<dbReference type="SUPFAM" id="SSF161098">
    <property type="entry name" value="MetI-like"/>
    <property type="match status" value="1"/>
</dbReference>
<feature type="transmembrane region" description="Helical" evidence="7">
    <location>
        <begin position="62"/>
        <end position="80"/>
    </location>
</feature>
<accession>A0A7W3PIP9</accession>
<dbReference type="GO" id="GO:0005886">
    <property type="term" value="C:plasma membrane"/>
    <property type="evidence" value="ECO:0007669"/>
    <property type="project" value="UniProtKB-SubCell"/>
</dbReference>
<feature type="domain" description="ABC transmembrane type-1" evidence="9">
    <location>
        <begin position="145"/>
        <end position="354"/>
    </location>
</feature>
<feature type="transmembrane region" description="Helical" evidence="7">
    <location>
        <begin position="289"/>
        <end position="311"/>
    </location>
</feature>
<dbReference type="RefSeq" id="WP_244289776.1">
    <property type="nucleotide sequence ID" value="NZ_BAAAHR010000002.1"/>
</dbReference>
<keyword evidence="6 7" id="KW-0472">Membrane</keyword>
<organism evidence="11 13">
    <name type="scientific">Frigoribacterium faeni</name>
    <dbReference type="NCBI Taxonomy" id="145483"/>
    <lineage>
        <taxon>Bacteria</taxon>
        <taxon>Bacillati</taxon>
        <taxon>Actinomycetota</taxon>
        <taxon>Actinomycetes</taxon>
        <taxon>Micrococcales</taxon>
        <taxon>Microbacteriaceae</taxon>
        <taxon>Frigoribacterium</taxon>
    </lineage>
</organism>
<keyword evidence="3" id="KW-1003">Cell membrane</keyword>
<dbReference type="Proteomes" id="UP000321154">
    <property type="component" value="Unassembled WGS sequence"/>
</dbReference>
<comment type="subcellular location">
    <subcellularLocation>
        <location evidence="1 7">Cell membrane</location>
        <topology evidence="1 7">Multi-pass membrane protein</topology>
    </subcellularLocation>
</comment>
<dbReference type="Gene3D" id="1.10.3720.10">
    <property type="entry name" value="MetI-like"/>
    <property type="match status" value="1"/>
</dbReference>
<reference evidence="11 13" key="2">
    <citation type="submission" date="2020-07" db="EMBL/GenBank/DDBJ databases">
        <title>Sequencing the genomes of 1000 actinobacteria strains.</title>
        <authorList>
            <person name="Klenk H.-P."/>
        </authorList>
    </citation>
    <scope>NUCLEOTIDE SEQUENCE [LARGE SCALE GENOMIC DNA]</scope>
    <source>
        <strain evidence="11 13">DSM 10309</strain>
    </source>
</reference>
<feature type="transmembrane region" description="Helical" evidence="7">
    <location>
        <begin position="184"/>
        <end position="211"/>
    </location>
</feature>
<evidence type="ECO:0000256" key="2">
    <source>
        <dbReference type="ARBA" id="ARBA00022448"/>
    </source>
</evidence>
<keyword evidence="2 7" id="KW-0813">Transport</keyword>
<evidence type="ECO:0000256" key="4">
    <source>
        <dbReference type="ARBA" id="ARBA00022692"/>
    </source>
</evidence>
<dbReference type="InterPro" id="IPR035906">
    <property type="entry name" value="MetI-like_sf"/>
</dbReference>
<gene>
    <name evidence="11" type="ORF">FB463_001365</name>
    <name evidence="10" type="ORF">FFA01_17290</name>
</gene>
<feature type="transmembrane region" description="Helical" evidence="7">
    <location>
        <begin position="231"/>
        <end position="248"/>
    </location>
</feature>
<feature type="transmembrane region" description="Helical" evidence="7">
    <location>
        <begin position="331"/>
        <end position="357"/>
    </location>
</feature>
<evidence type="ECO:0000313" key="13">
    <source>
        <dbReference type="Proteomes" id="UP000522688"/>
    </source>
</evidence>
<proteinExistence type="inferred from homology"/>
<evidence type="ECO:0000259" key="9">
    <source>
        <dbReference type="PROSITE" id="PS50928"/>
    </source>
</evidence>
<keyword evidence="12" id="KW-1185">Reference proteome</keyword>
<keyword evidence="4 7" id="KW-0812">Transmembrane</keyword>
<evidence type="ECO:0000313" key="10">
    <source>
        <dbReference type="EMBL" id="GEK83420.1"/>
    </source>
</evidence>
<evidence type="ECO:0000256" key="6">
    <source>
        <dbReference type="ARBA" id="ARBA00023136"/>
    </source>
</evidence>
<evidence type="ECO:0000256" key="5">
    <source>
        <dbReference type="ARBA" id="ARBA00022989"/>
    </source>
</evidence>
<keyword evidence="5 7" id="KW-1133">Transmembrane helix</keyword>
<dbReference type="CDD" id="cd06261">
    <property type="entry name" value="TM_PBP2"/>
    <property type="match status" value="1"/>
</dbReference>
<dbReference type="PANTHER" id="PTHR43163">
    <property type="entry name" value="DIPEPTIDE TRANSPORT SYSTEM PERMEASE PROTEIN DPPB-RELATED"/>
    <property type="match status" value="1"/>
</dbReference>
<comment type="similarity">
    <text evidence="7">Belongs to the binding-protein-dependent transport system permease family.</text>
</comment>
<dbReference type="PROSITE" id="PS50928">
    <property type="entry name" value="ABC_TM1"/>
    <property type="match status" value="1"/>
</dbReference>
<feature type="compositionally biased region" description="Basic and acidic residues" evidence="8">
    <location>
        <begin position="21"/>
        <end position="30"/>
    </location>
</feature>
<protein>
    <submittedName>
        <fullName evidence="10">ABC transporter permease</fullName>
    </submittedName>
    <submittedName>
        <fullName evidence="11">Peptide/nickel transport system permease protein</fullName>
    </submittedName>
</protein>
<dbReference type="EMBL" id="BJUV01000015">
    <property type="protein sequence ID" value="GEK83420.1"/>
    <property type="molecule type" value="Genomic_DNA"/>
</dbReference>
<comment type="caution">
    <text evidence="11">The sequence shown here is derived from an EMBL/GenBank/DDBJ whole genome shotgun (WGS) entry which is preliminary data.</text>
</comment>
<evidence type="ECO:0000313" key="12">
    <source>
        <dbReference type="Proteomes" id="UP000321154"/>
    </source>
</evidence>
<evidence type="ECO:0000313" key="11">
    <source>
        <dbReference type="EMBL" id="MBA8813116.1"/>
    </source>
</evidence>
<feature type="transmembrane region" description="Helical" evidence="7">
    <location>
        <begin position="149"/>
        <end position="172"/>
    </location>
</feature>
<dbReference type="InterPro" id="IPR000515">
    <property type="entry name" value="MetI-like"/>
</dbReference>
<feature type="region of interest" description="Disordered" evidence="8">
    <location>
        <begin position="1"/>
        <end position="44"/>
    </location>
</feature>
<dbReference type="EMBL" id="JACGWW010000002">
    <property type="protein sequence ID" value="MBA8813116.1"/>
    <property type="molecule type" value="Genomic_DNA"/>
</dbReference>
<evidence type="ECO:0000256" key="7">
    <source>
        <dbReference type="RuleBase" id="RU363032"/>
    </source>
</evidence>